<dbReference type="Gene3D" id="3.20.20.20">
    <property type="entry name" value="Dihydropteroate synthase-like"/>
    <property type="match status" value="1"/>
</dbReference>
<dbReference type="NCBIfam" id="TIGR01496">
    <property type="entry name" value="DHPS"/>
    <property type="match status" value="1"/>
</dbReference>
<evidence type="ECO:0000256" key="7">
    <source>
        <dbReference type="ARBA" id="ARBA00022679"/>
    </source>
</evidence>
<comment type="pathway">
    <text evidence="3">Cofactor biosynthesis; tetrahydrofolate biosynthesis; 7,8-dihydrofolate from 2-amino-4-hydroxy-6-hydroxymethyl-7,8-dihydropteridine diphosphate and 4-aminobenzoate: step 1/2.</text>
</comment>
<keyword evidence="10" id="KW-0289">Folate biosynthesis</keyword>
<proteinExistence type="inferred from homology"/>
<evidence type="ECO:0000256" key="6">
    <source>
        <dbReference type="ARBA" id="ARBA00016919"/>
    </source>
</evidence>
<evidence type="ECO:0000256" key="11">
    <source>
        <dbReference type="ARBA" id="ARBA00030193"/>
    </source>
</evidence>
<dbReference type="Pfam" id="PF00809">
    <property type="entry name" value="Pterin_bind"/>
    <property type="match status" value="1"/>
</dbReference>
<dbReference type="EC" id="2.5.1.15" evidence="5"/>
<dbReference type="OrthoDB" id="9811744at2"/>
<evidence type="ECO:0000256" key="8">
    <source>
        <dbReference type="ARBA" id="ARBA00022723"/>
    </source>
</evidence>
<comment type="catalytic activity">
    <reaction evidence="1">
        <text>(7,8-dihydropterin-6-yl)methyl diphosphate + 4-aminobenzoate = 7,8-dihydropteroate + diphosphate</text>
        <dbReference type="Rhea" id="RHEA:19949"/>
        <dbReference type="ChEBI" id="CHEBI:17836"/>
        <dbReference type="ChEBI" id="CHEBI:17839"/>
        <dbReference type="ChEBI" id="CHEBI:33019"/>
        <dbReference type="ChEBI" id="CHEBI:72950"/>
        <dbReference type="EC" id="2.5.1.15"/>
    </reaction>
</comment>
<organism evidence="13 14">
    <name type="scientific">Lactiplantibacillus xiangfangensis</name>
    <dbReference type="NCBI Taxonomy" id="942150"/>
    <lineage>
        <taxon>Bacteria</taxon>
        <taxon>Bacillati</taxon>
        <taxon>Bacillota</taxon>
        <taxon>Bacilli</taxon>
        <taxon>Lactobacillales</taxon>
        <taxon>Lactobacillaceae</taxon>
        <taxon>Lactiplantibacillus</taxon>
    </lineage>
</organism>
<dbReference type="InterPro" id="IPR045031">
    <property type="entry name" value="DHP_synth-like"/>
</dbReference>
<dbReference type="UniPathway" id="UPA00077">
    <property type="reaction ID" value="UER00156"/>
</dbReference>
<evidence type="ECO:0000256" key="4">
    <source>
        <dbReference type="ARBA" id="ARBA00009503"/>
    </source>
</evidence>
<dbReference type="AlphaFoldDB" id="A0A0R2MUW4"/>
<evidence type="ECO:0000259" key="12">
    <source>
        <dbReference type="PROSITE" id="PS50972"/>
    </source>
</evidence>
<evidence type="ECO:0000256" key="10">
    <source>
        <dbReference type="ARBA" id="ARBA00022909"/>
    </source>
</evidence>
<dbReference type="PANTHER" id="PTHR20941">
    <property type="entry name" value="FOLATE SYNTHESIS PROTEINS"/>
    <property type="match status" value="1"/>
</dbReference>
<evidence type="ECO:0000256" key="5">
    <source>
        <dbReference type="ARBA" id="ARBA00012458"/>
    </source>
</evidence>
<dbReference type="STRING" id="942150.IV64_GL001104"/>
<name>A0A0R2MUW4_9LACO</name>
<evidence type="ECO:0000313" key="13">
    <source>
        <dbReference type="EMBL" id="KRO14490.1"/>
    </source>
</evidence>
<dbReference type="InterPro" id="IPR006390">
    <property type="entry name" value="DHP_synth_dom"/>
</dbReference>
<dbReference type="GO" id="GO:0046654">
    <property type="term" value="P:tetrahydrofolate biosynthetic process"/>
    <property type="evidence" value="ECO:0007669"/>
    <property type="project" value="UniProtKB-UniPathway"/>
</dbReference>
<dbReference type="Proteomes" id="UP000051783">
    <property type="component" value="Unassembled WGS sequence"/>
</dbReference>
<gene>
    <name evidence="13" type="ORF">IV64_GL001104</name>
</gene>
<evidence type="ECO:0000256" key="1">
    <source>
        <dbReference type="ARBA" id="ARBA00000012"/>
    </source>
</evidence>
<dbReference type="PATRIC" id="fig|942150.3.peg.1139"/>
<dbReference type="SUPFAM" id="SSF51717">
    <property type="entry name" value="Dihydropteroate synthetase-like"/>
    <property type="match status" value="1"/>
</dbReference>
<dbReference type="PROSITE" id="PS50972">
    <property type="entry name" value="PTERIN_BINDING"/>
    <property type="match status" value="1"/>
</dbReference>
<dbReference type="RefSeq" id="WP_057705339.1">
    <property type="nucleotide sequence ID" value="NZ_JQCL01000012.1"/>
</dbReference>
<feature type="domain" description="Pterin-binding" evidence="12">
    <location>
        <begin position="118"/>
        <end position="367"/>
    </location>
</feature>
<comment type="caution">
    <text evidence="13">The sequence shown here is derived from an EMBL/GenBank/DDBJ whole genome shotgun (WGS) entry which is preliminary data.</text>
</comment>
<evidence type="ECO:0000256" key="2">
    <source>
        <dbReference type="ARBA" id="ARBA00001946"/>
    </source>
</evidence>
<sequence length="383" mass="43615">MQVQDITSSLAQAKDFTNVALNAQVQRQQKVILRFSDYNREQQMRLVQLCHQLDGTVQASPEQLTVLLDQAAGRLLAKRWADFFDDQPTVQIQLTQIMKQYDIFWQAGEHRFNLTKRPMIYGIMNITPDSFYDGGQYKTMDDVLNHVGDMLQAGADVIEVNGQTTRPGFKEVTPEVELERTLPYVQAIKQRFPDAVLAVDTYKYPVMKKLMAAGVSIINDVNAFTDDPRKLSLMAESHVGLLTMHSSRDREYPDLTSGMRAFFEHNLATLTAAGIDIERIALDQGIGYSQVAHGTQDYVMMRNIDEFNYLRRPMMVAISRKGYLGLLLGLKKEDRLPMTLVTETAMMLKGGRIIRVHDIAETKQMVTLLDRIENGYWLVSDHD</sequence>
<keyword evidence="9" id="KW-0460">Magnesium</keyword>
<evidence type="ECO:0000256" key="3">
    <source>
        <dbReference type="ARBA" id="ARBA00004763"/>
    </source>
</evidence>
<reference evidence="13 14" key="1">
    <citation type="journal article" date="2015" name="Genome Announc.">
        <title>Expanding the biotechnology potential of lactobacilli through comparative genomics of 213 strains and associated genera.</title>
        <authorList>
            <person name="Sun Z."/>
            <person name="Harris H.M."/>
            <person name="McCann A."/>
            <person name="Guo C."/>
            <person name="Argimon S."/>
            <person name="Zhang W."/>
            <person name="Yang X."/>
            <person name="Jeffery I.B."/>
            <person name="Cooney J.C."/>
            <person name="Kagawa T.F."/>
            <person name="Liu W."/>
            <person name="Song Y."/>
            <person name="Salvetti E."/>
            <person name="Wrobel A."/>
            <person name="Rasinkangas P."/>
            <person name="Parkhill J."/>
            <person name="Rea M.C."/>
            <person name="O'Sullivan O."/>
            <person name="Ritari J."/>
            <person name="Douillard F.P."/>
            <person name="Paul Ross R."/>
            <person name="Yang R."/>
            <person name="Briner A.E."/>
            <person name="Felis G.E."/>
            <person name="de Vos W.M."/>
            <person name="Barrangou R."/>
            <person name="Klaenhammer T.R."/>
            <person name="Caufield P.W."/>
            <person name="Cui Y."/>
            <person name="Zhang H."/>
            <person name="O'Toole P.W."/>
        </authorList>
    </citation>
    <scope>NUCLEOTIDE SEQUENCE [LARGE SCALE GENOMIC DNA]</scope>
    <source>
        <strain evidence="13 14">LMG 26013</strain>
    </source>
</reference>
<keyword evidence="14" id="KW-1185">Reference proteome</keyword>
<dbReference type="GO" id="GO:0046872">
    <property type="term" value="F:metal ion binding"/>
    <property type="evidence" value="ECO:0007669"/>
    <property type="project" value="UniProtKB-KW"/>
</dbReference>
<protein>
    <recommendedName>
        <fullName evidence="6">Dihydropteroate synthase</fullName>
        <ecNumber evidence="5">2.5.1.15</ecNumber>
    </recommendedName>
    <alternativeName>
        <fullName evidence="11">Dihydropteroate pyrophosphorylase</fullName>
    </alternativeName>
</protein>
<evidence type="ECO:0000256" key="9">
    <source>
        <dbReference type="ARBA" id="ARBA00022842"/>
    </source>
</evidence>
<keyword evidence="7" id="KW-0808">Transferase</keyword>
<comment type="similarity">
    <text evidence="4">Belongs to the DHPS family.</text>
</comment>
<comment type="cofactor">
    <cofactor evidence="2">
        <name>Mg(2+)</name>
        <dbReference type="ChEBI" id="CHEBI:18420"/>
    </cofactor>
</comment>
<dbReference type="EMBL" id="JQCL01000012">
    <property type="protein sequence ID" value="KRO14490.1"/>
    <property type="molecule type" value="Genomic_DNA"/>
</dbReference>
<dbReference type="InterPro" id="IPR011005">
    <property type="entry name" value="Dihydropteroate_synth-like_sf"/>
</dbReference>
<dbReference type="InterPro" id="IPR000489">
    <property type="entry name" value="Pterin-binding_dom"/>
</dbReference>
<accession>A0A0R2MUW4</accession>
<dbReference type="PANTHER" id="PTHR20941:SF1">
    <property type="entry name" value="FOLIC ACID SYNTHESIS PROTEIN FOL1"/>
    <property type="match status" value="1"/>
</dbReference>
<dbReference type="GO" id="GO:0004156">
    <property type="term" value="F:dihydropteroate synthase activity"/>
    <property type="evidence" value="ECO:0007669"/>
    <property type="project" value="UniProtKB-EC"/>
</dbReference>
<dbReference type="GO" id="GO:0005829">
    <property type="term" value="C:cytosol"/>
    <property type="evidence" value="ECO:0007669"/>
    <property type="project" value="TreeGrafter"/>
</dbReference>
<evidence type="ECO:0000313" key="14">
    <source>
        <dbReference type="Proteomes" id="UP000051783"/>
    </source>
</evidence>
<dbReference type="GO" id="GO:0046656">
    <property type="term" value="P:folic acid biosynthetic process"/>
    <property type="evidence" value="ECO:0007669"/>
    <property type="project" value="UniProtKB-KW"/>
</dbReference>
<keyword evidence="8" id="KW-0479">Metal-binding</keyword>
<dbReference type="PROSITE" id="PS00792">
    <property type="entry name" value="DHPS_1"/>
    <property type="match status" value="1"/>
</dbReference>